<protein>
    <submittedName>
        <fullName evidence="2">Uncharacterized protein</fullName>
    </submittedName>
</protein>
<dbReference type="EMBL" id="CAKMUD010000127">
    <property type="protein sequence ID" value="CAH1603517.1"/>
    <property type="molecule type" value="Genomic_DNA"/>
</dbReference>
<dbReference type="RefSeq" id="WP_409590377.1">
    <property type="nucleotide sequence ID" value="NZ_CAKMTZ010000137.1"/>
</dbReference>
<comment type="caution">
    <text evidence="2">The sequence shown here is derived from an EMBL/GenBank/DDBJ whole genome shotgun (WGS) entry which is preliminary data.</text>
</comment>
<evidence type="ECO:0000313" key="2">
    <source>
        <dbReference type="EMBL" id="CAH1603517.1"/>
    </source>
</evidence>
<evidence type="ECO:0000313" key="3">
    <source>
        <dbReference type="Proteomes" id="UP001295462"/>
    </source>
</evidence>
<accession>A0AAU9QWM7</accession>
<evidence type="ECO:0000256" key="1">
    <source>
        <dbReference type="SAM" id="MobiDB-lite"/>
    </source>
</evidence>
<feature type="region of interest" description="Disordered" evidence="1">
    <location>
        <begin position="298"/>
        <end position="318"/>
    </location>
</feature>
<gene>
    <name evidence="2" type="ORF">THF1A12_70236</name>
</gene>
<sequence length="374" mass="42429">MTTLLVKKQISPEEMYDLYKQRSTGARHANVVFTNEKAAKHRDMAQTIGRFEPSIGAIAFNDDKDVGTKYAALFNNGFGLHVTQNNDGNWYADVSPARDMMEAISDTKNVDHKDERPFIRLEEDEFLNDHSDGAFYINFTTPTMNHDHHVGQLNLESRRYTIRPDLIKELDDFEYELDEDEEGPVANVMTDSIPADKLIKVLTILKAEDELDDDDTELDENYTGIERGTVYVPSLGGIKSLLRALAVSKRHGDMKAVDENVDELNELLDELEQGDAEGIEDVRAEMEQILHGELNERQKRQTTTPRVGKAVDREASKHSSTYRKAKKLAKSASNIAKAFKSKREQQEVIETHVDAGRRHDGMTDDELIKQALNY</sequence>
<dbReference type="AlphaFoldDB" id="A0AAU9QWM7"/>
<reference evidence="2" key="1">
    <citation type="submission" date="2022-01" db="EMBL/GenBank/DDBJ databases">
        <authorList>
            <person name="Lagorce A."/>
        </authorList>
    </citation>
    <scope>NUCLEOTIDE SEQUENCE</scope>
    <source>
        <strain evidence="2">Th15_F1_A12</strain>
    </source>
</reference>
<organism evidence="2 3">
    <name type="scientific">Vibrio jasicida</name>
    <dbReference type="NCBI Taxonomy" id="766224"/>
    <lineage>
        <taxon>Bacteria</taxon>
        <taxon>Pseudomonadati</taxon>
        <taxon>Pseudomonadota</taxon>
        <taxon>Gammaproteobacteria</taxon>
        <taxon>Vibrionales</taxon>
        <taxon>Vibrionaceae</taxon>
        <taxon>Vibrio</taxon>
    </lineage>
</organism>
<name>A0AAU9QWM7_9VIBR</name>
<dbReference type="Proteomes" id="UP001295462">
    <property type="component" value="Unassembled WGS sequence"/>
</dbReference>
<proteinExistence type="predicted"/>